<accession>A0A9W4UUN5</accession>
<evidence type="ECO:0000313" key="2">
    <source>
        <dbReference type="Proteomes" id="UP001152607"/>
    </source>
</evidence>
<gene>
    <name evidence="1" type="ORF">PDIGIT_LOCUS14989</name>
</gene>
<organism evidence="1 2">
    <name type="scientific">Periconia digitata</name>
    <dbReference type="NCBI Taxonomy" id="1303443"/>
    <lineage>
        <taxon>Eukaryota</taxon>
        <taxon>Fungi</taxon>
        <taxon>Dikarya</taxon>
        <taxon>Ascomycota</taxon>
        <taxon>Pezizomycotina</taxon>
        <taxon>Dothideomycetes</taxon>
        <taxon>Pleosporomycetidae</taxon>
        <taxon>Pleosporales</taxon>
        <taxon>Massarineae</taxon>
        <taxon>Periconiaceae</taxon>
        <taxon>Periconia</taxon>
    </lineage>
</organism>
<dbReference type="Proteomes" id="UP001152607">
    <property type="component" value="Unassembled WGS sequence"/>
</dbReference>
<protein>
    <submittedName>
        <fullName evidence="1">Uncharacterized protein</fullName>
    </submittedName>
</protein>
<dbReference type="AlphaFoldDB" id="A0A9W4UUN5"/>
<keyword evidence="2" id="KW-1185">Reference proteome</keyword>
<comment type="caution">
    <text evidence="1">The sequence shown here is derived from an EMBL/GenBank/DDBJ whole genome shotgun (WGS) entry which is preliminary data.</text>
</comment>
<evidence type="ECO:0000313" key="1">
    <source>
        <dbReference type="EMBL" id="CAI6341789.1"/>
    </source>
</evidence>
<dbReference type="OrthoDB" id="3796937at2759"/>
<proteinExistence type="predicted"/>
<reference evidence="1" key="1">
    <citation type="submission" date="2023-01" db="EMBL/GenBank/DDBJ databases">
        <authorList>
            <person name="Van Ghelder C."/>
            <person name="Rancurel C."/>
        </authorList>
    </citation>
    <scope>NUCLEOTIDE SEQUENCE</scope>
    <source>
        <strain evidence="1">CNCM I-4278</strain>
    </source>
</reference>
<sequence length="173" mass="19240">MQVYGIPKPGTPMSNMELLHLEFSKTVQCEKEVMPYLVALLLEDGGLDWDVTNAAVKHVLEDAPLRLFVDRTTKDLQVRAEQAKREVLGSRLVVTSIAADAGLRDVISAFQGRLSTCAYTITLLRERKPVARTQTAWVDFSSRKAAIEAASVKRLNIFGLYAKVSLAVENYKD</sequence>
<name>A0A9W4UUN5_9PLEO</name>
<dbReference type="EMBL" id="CAOQHR010000012">
    <property type="protein sequence ID" value="CAI6341789.1"/>
    <property type="molecule type" value="Genomic_DNA"/>
</dbReference>